<evidence type="ECO:0000313" key="1">
    <source>
        <dbReference type="EMBL" id="MXO87318.1"/>
    </source>
</evidence>
<gene>
    <name evidence="1" type="ORF">GRI32_01020</name>
</gene>
<dbReference type="OrthoDB" id="543560at2"/>
<dbReference type="RefSeq" id="WP_160589273.1">
    <property type="nucleotide sequence ID" value="NZ_BAAAFP010000002.1"/>
</dbReference>
<proteinExistence type="predicted"/>
<keyword evidence="2" id="KW-1185">Reference proteome</keyword>
<sequence>MTARILLTSAAALALTACNQAPSDVSSGVLDPALAEVAAPDMPQADRQLLWGDTHVHTINSVDAFSSGLANADIDSAYRFARGMPVIFPRTGQRVQIDRPLDFVVIADHAVSLGISSRIARNDPSIMQYPIARRLRELFETEGGRALTTAGMGGSNLTEEELAAFNRDMRSDEVLAGSWQGQIDAAERHNRPGTFTALIGWEWTFAPNLRNMHRVVFTNVDGDQAGQFLPLANYQTDGPEDLYAFFEETRARTGADFVAIPHNSNLSEGRMFELVDKNGDAFDAAYAQTRAAWEPVVEITQYKGSSETHPALSSNDEFADFELRNMLLTGVPTDPLGGSYVRSALLMGMAEEQRIGANPFRYGIIGASDSHTGFSSQLENNFLGKLGEDYLPADRLGDNKVPIIFPAAQMSASGLAGVWADHNDRQSLFDAFRRREVFGTSGPRMSVRLFAGYDFAAGDQDRRDFASHGYRLGVPMGGVLAPSNGRAPRLMIQAVKDPEAGNLDRVQVVKGWVDARGRTHEKIFNVAWSGGRSMRADGSLPAVGNTVDLTTARYTNTIGAAELATVWTDPEFDPSMRTFYYVRVLEIPTPRHHLFDALALGIDPATIDIVPTIQERAWSSPVWYTP</sequence>
<dbReference type="InterPro" id="IPR022028">
    <property type="entry name" value="DUF3604"/>
</dbReference>
<dbReference type="Gene3D" id="3.20.20.140">
    <property type="entry name" value="Metal-dependent hydrolases"/>
    <property type="match status" value="1"/>
</dbReference>
<evidence type="ECO:0000313" key="2">
    <source>
        <dbReference type="Proteomes" id="UP000435243"/>
    </source>
</evidence>
<reference evidence="1 2" key="1">
    <citation type="submission" date="2019-12" db="EMBL/GenBank/DDBJ databases">
        <title>Genomic-based taxomic classification of the family Erythrobacteraceae.</title>
        <authorList>
            <person name="Xu L."/>
        </authorList>
    </citation>
    <scope>NUCLEOTIDE SEQUENCE [LARGE SCALE GENOMIC DNA]</scope>
    <source>
        <strain evidence="1 2">JCM 16339</strain>
    </source>
</reference>
<dbReference type="EMBL" id="WTYY01000001">
    <property type="protein sequence ID" value="MXO87318.1"/>
    <property type="molecule type" value="Genomic_DNA"/>
</dbReference>
<dbReference type="PROSITE" id="PS51257">
    <property type="entry name" value="PROKAR_LIPOPROTEIN"/>
    <property type="match status" value="1"/>
</dbReference>
<comment type="caution">
    <text evidence="1">The sequence shown here is derived from an EMBL/GenBank/DDBJ whole genome shotgun (WGS) entry which is preliminary data.</text>
</comment>
<dbReference type="Pfam" id="PF12228">
    <property type="entry name" value="DUF3604"/>
    <property type="match status" value="1"/>
</dbReference>
<dbReference type="Proteomes" id="UP000435243">
    <property type="component" value="Unassembled WGS sequence"/>
</dbReference>
<protein>
    <submittedName>
        <fullName evidence="1">DUF3604 domain-containing protein</fullName>
    </submittedName>
</protein>
<organism evidence="1 2">
    <name type="scientific">Alteraurantiacibacter aestuarii</name>
    <dbReference type="NCBI Taxonomy" id="650004"/>
    <lineage>
        <taxon>Bacteria</taxon>
        <taxon>Pseudomonadati</taxon>
        <taxon>Pseudomonadota</taxon>
        <taxon>Alphaproteobacteria</taxon>
        <taxon>Sphingomonadales</taxon>
        <taxon>Erythrobacteraceae</taxon>
        <taxon>Alteraurantiacibacter</taxon>
    </lineage>
</organism>
<name>A0A844ZHQ8_9SPHN</name>
<accession>A0A844ZHQ8</accession>
<dbReference type="AlphaFoldDB" id="A0A844ZHQ8"/>